<comment type="caution">
    <text evidence="1">The sequence shown here is derived from an EMBL/GenBank/DDBJ whole genome shotgun (WGS) entry which is preliminary data.</text>
</comment>
<name>A0ABT7B8A7_9CYAN</name>
<sequence>MTGRFNLKPYSYYNHHVNKWIQDYLVIEAHSDTILGFFMEPQPGEVYGQTYDPQEIRNLSDFPEYSNLRFFSIYPHGIEPRWQELGFTLEEALPWKGTAQLKPDVALGWHQAGFAPHEVRAWQRGRNGTQDPAIARRLLDLGIEPEDLKQWPVKPEQILAWVEQGFDPRSTAPWQQFQEPDAVMARQLCDRGYTAKQLTQAHLKRLSLAEIGQWIEQGFDINNIRVWQQYGISPAEAAGWQELNIKPEDAAQRRDRGITLERLQALQVDGQLPDFLTSSPAPQDLAILFWGFDFPHQPDRPPVDESLVGQVDAQGCKVDFYGKPANIRFFYVTVVAAECQLPWRNQPPLGNAIERLGHPAIQPDWVERLAAFCAAHQIPWQEPGWHVATRWVSS</sequence>
<keyword evidence="2" id="KW-1185">Reference proteome</keyword>
<accession>A0ABT7B8A7</accession>
<organism evidence="1 2">
    <name type="scientific">Roseofilum capinflatum BLCC-M114</name>
    <dbReference type="NCBI Taxonomy" id="3022440"/>
    <lineage>
        <taxon>Bacteria</taxon>
        <taxon>Bacillati</taxon>
        <taxon>Cyanobacteriota</taxon>
        <taxon>Cyanophyceae</taxon>
        <taxon>Desertifilales</taxon>
        <taxon>Desertifilaceae</taxon>
        <taxon>Roseofilum</taxon>
        <taxon>Roseofilum capinflatum</taxon>
    </lineage>
</organism>
<evidence type="ECO:0000313" key="1">
    <source>
        <dbReference type="EMBL" id="MDJ1174518.1"/>
    </source>
</evidence>
<gene>
    <name evidence="1" type="ORF">PMG25_10490</name>
</gene>
<dbReference type="EMBL" id="JAQOSO010000055">
    <property type="protein sequence ID" value="MDJ1174518.1"/>
    <property type="molecule type" value="Genomic_DNA"/>
</dbReference>
<dbReference type="Proteomes" id="UP001235849">
    <property type="component" value="Unassembled WGS sequence"/>
</dbReference>
<reference evidence="1 2" key="1">
    <citation type="submission" date="2023-01" db="EMBL/GenBank/DDBJ databases">
        <title>Novel diversity within Roseofilum (Cyanobacteria; Desertifilaceae) from marine benthic mats with descriptions of four novel species.</title>
        <authorList>
            <person name="Wang Y."/>
            <person name="Berthold D.E."/>
            <person name="Hu J."/>
            <person name="Lefler F.W."/>
            <person name="Laughinghouse H.D. IV."/>
        </authorList>
    </citation>
    <scope>NUCLEOTIDE SEQUENCE [LARGE SCALE GENOMIC DNA]</scope>
    <source>
        <strain evidence="1 2">BLCC-M114</strain>
    </source>
</reference>
<evidence type="ECO:0000313" key="2">
    <source>
        <dbReference type="Proteomes" id="UP001235849"/>
    </source>
</evidence>
<protein>
    <submittedName>
        <fullName evidence="1">Uncharacterized protein</fullName>
    </submittedName>
</protein>
<dbReference type="RefSeq" id="WP_283766845.1">
    <property type="nucleotide sequence ID" value="NZ_JAQOSO010000055.1"/>
</dbReference>
<proteinExistence type="predicted"/>